<dbReference type="Gene3D" id="3.30.750.24">
    <property type="entry name" value="STAS domain"/>
    <property type="match status" value="1"/>
</dbReference>
<organism evidence="4 5">
    <name type="scientific">Symplocastrum torsivum CPER-KK1</name>
    <dbReference type="NCBI Taxonomy" id="450513"/>
    <lineage>
        <taxon>Bacteria</taxon>
        <taxon>Bacillati</taxon>
        <taxon>Cyanobacteriota</taxon>
        <taxon>Cyanophyceae</taxon>
        <taxon>Oscillatoriophycideae</taxon>
        <taxon>Oscillatoriales</taxon>
        <taxon>Microcoleaceae</taxon>
        <taxon>Symplocastrum</taxon>
    </lineage>
</organism>
<evidence type="ECO:0000313" key="4">
    <source>
        <dbReference type="EMBL" id="MBW4545833.1"/>
    </source>
</evidence>
<sequence>MSSVVKVFQPSGILDGIQGTQLRKDINAAVETGIDIVLLDLQDITFMNSSGLGTLLAALKIVKATSSKIFLCSINEQVNMIFEMTKMERIFQIFTNRDEFEDAILPSEYQLLEHHYHTK</sequence>
<comment type="similarity">
    <text evidence="1 2">Belongs to the anti-sigma-factor antagonist family.</text>
</comment>
<dbReference type="InterPro" id="IPR002645">
    <property type="entry name" value="STAS_dom"/>
</dbReference>
<dbReference type="CDD" id="cd07043">
    <property type="entry name" value="STAS_anti-anti-sigma_factors"/>
    <property type="match status" value="1"/>
</dbReference>
<dbReference type="EMBL" id="JAHHIF010000018">
    <property type="protein sequence ID" value="MBW4545833.1"/>
    <property type="molecule type" value="Genomic_DNA"/>
</dbReference>
<evidence type="ECO:0000256" key="1">
    <source>
        <dbReference type="ARBA" id="ARBA00009013"/>
    </source>
</evidence>
<reference evidence="4" key="1">
    <citation type="submission" date="2021-05" db="EMBL/GenBank/DDBJ databases">
        <authorList>
            <person name="Pietrasiak N."/>
            <person name="Ward R."/>
            <person name="Stajich J.E."/>
            <person name="Kurbessoian T."/>
        </authorList>
    </citation>
    <scope>NUCLEOTIDE SEQUENCE</scope>
    <source>
        <strain evidence="4">CPER-KK1</strain>
    </source>
</reference>
<name>A0A951U9X0_9CYAN</name>
<gene>
    <name evidence="4" type="ORF">KME25_15510</name>
</gene>
<evidence type="ECO:0000256" key="2">
    <source>
        <dbReference type="RuleBase" id="RU003749"/>
    </source>
</evidence>
<dbReference type="SUPFAM" id="SSF52091">
    <property type="entry name" value="SpoIIaa-like"/>
    <property type="match status" value="1"/>
</dbReference>
<dbReference type="AlphaFoldDB" id="A0A951U9X0"/>
<dbReference type="Pfam" id="PF01740">
    <property type="entry name" value="STAS"/>
    <property type="match status" value="1"/>
</dbReference>
<reference evidence="4" key="2">
    <citation type="journal article" date="2022" name="Microbiol. Resour. Announc.">
        <title>Metagenome Sequencing to Explore Phylogenomics of Terrestrial Cyanobacteria.</title>
        <authorList>
            <person name="Ward R.D."/>
            <person name="Stajich J.E."/>
            <person name="Johansen J.R."/>
            <person name="Huntemann M."/>
            <person name="Clum A."/>
            <person name="Foster B."/>
            <person name="Foster B."/>
            <person name="Roux S."/>
            <person name="Palaniappan K."/>
            <person name="Varghese N."/>
            <person name="Mukherjee S."/>
            <person name="Reddy T.B.K."/>
            <person name="Daum C."/>
            <person name="Copeland A."/>
            <person name="Chen I.A."/>
            <person name="Ivanova N.N."/>
            <person name="Kyrpides N.C."/>
            <person name="Shapiro N."/>
            <person name="Eloe-Fadrosh E.A."/>
            <person name="Pietrasiak N."/>
        </authorList>
    </citation>
    <scope>NUCLEOTIDE SEQUENCE</scope>
    <source>
        <strain evidence="4">CPER-KK1</strain>
    </source>
</reference>
<comment type="caution">
    <text evidence="4">The sequence shown here is derived from an EMBL/GenBank/DDBJ whole genome shotgun (WGS) entry which is preliminary data.</text>
</comment>
<accession>A0A951U9X0</accession>
<protein>
    <recommendedName>
        <fullName evidence="2">Anti-sigma factor antagonist</fullName>
    </recommendedName>
</protein>
<dbReference type="NCBIfam" id="TIGR00377">
    <property type="entry name" value="ant_ant_sig"/>
    <property type="match status" value="1"/>
</dbReference>
<dbReference type="Proteomes" id="UP000753908">
    <property type="component" value="Unassembled WGS sequence"/>
</dbReference>
<evidence type="ECO:0000313" key="5">
    <source>
        <dbReference type="Proteomes" id="UP000753908"/>
    </source>
</evidence>
<dbReference type="InterPro" id="IPR003658">
    <property type="entry name" value="Anti-sigma_ant"/>
</dbReference>
<evidence type="ECO:0000259" key="3">
    <source>
        <dbReference type="PROSITE" id="PS50801"/>
    </source>
</evidence>
<proteinExistence type="inferred from homology"/>
<dbReference type="PANTHER" id="PTHR33495:SF2">
    <property type="entry name" value="ANTI-SIGMA FACTOR ANTAGONIST TM_1081-RELATED"/>
    <property type="match status" value="1"/>
</dbReference>
<dbReference type="PANTHER" id="PTHR33495">
    <property type="entry name" value="ANTI-SIGMA FACTOR ANTAGONIST TM_1081-RELATED-RELATED"/>
    <property type="match status" value="1"/>
</dbReference>
<dbReference type="GO" id="GO:0043856">
    <property type="term" value="F:anti-sigma factor antagonist activity"/>
    <property type="evidence" value="ECO:0007669"/>
    <property type="project" value="InterPro"/>
</dbReference>
<dbReference type="InterPro" id="IPR036513">
    <property type="entry name" value="STAS_dom_sf"/>
</dbReference>
<feature type="domain" description="STAS" evidence="3">
    <location>
        <begin position="1"/>
        <end position="107"/>
    </location>
</feature>
<dbReference type="PROSITE" id="PS50801">
    <property type="entry name" value="STAS"/>
    <property type="match status" value="1"/>
</dbReference>